<dbReference type="RefSeq" id="WP_083215533.1">
    <property type="nucleotide sequence ID" value="NZ_CP014912.1"/>
</dbReference>
<dbReference type="Proteomes" id="UP000093267">
    <property type="component" value="Chromosome"/>
</dbReference>
<keyword evidence="4" id="KW-0012">Acyltransferase</keyword>
<dbReference type="CDD" id="cd04301">
    <property type="entry name" value="NAT_SF"/>
    <property type="match status" value="1"/>
</dbReference>
<dbReference type="AlphaFoldDB" id="A0A1B2IZP1"/>
<dbReference type="InterPro" id="IPR006464">
    <property type="entry name" value="AcTrfase_RimI/Ard1"/>
</dbReference>
<sequence>MPNQTQIVAAPALGQMPHLDQLCATVAKAAYAKDEAWSQAVFAQELRAEKRVYALTYHDGKLVGFVGAIKVLDQVDITGVAMHPEMQRHGLAFKMMRAFLATLSPKTEVFLEVRVSNVPAQGLYTKLGFKQIGIRPHYYTHPVEDALLMKLVINAD</sequence>
<evidence type="ECO:0000313" key="7">
    <source>
        <dbReference type="Proteomes" id="UP000093267"/>
    </source>
</evidence>
<dbReference type="Pfam" id="PF00583">
    <property type="entry name" value="Acetyltransf_1"/>
    <property type="match status" value="1"/>
</dbReference>
<dbReference type="STRING" id="240427.AYR62_08165"/>
<evidence type="ECO:0000259" key="5">
    <source>
        <dbReference type="PROSITE" id="PS51186"/>
    </source>
</evidence>
<dbReference type="OrthoDB" id="9794566at2"/>
<dbReference type="PROSITE" id="PS51186">
    <property type="entry name" value="GNAT"/>
    <property type="match status" value="1"/>
</dbReference>
<dbReference type="PANTHER" id="PTHR43420">
    <property type="entry name" value="ACETYLTRANSFERASE"/>
    <property type="match status" value="1"/>
</dbReference>
<evidence type="ECO:0000256" key="1">
    <source>
        <dbReference type="ARBA" id="ARBA00005395"/>
    </source>
</evidence>
<keyword evidence="7" id="KW-1185">Reference proteome</keyword>
<protein>
    <recommendedName>
        <fullName evidence="5">N-acetyltransferase domain-containing protein</fullName>
    </recommendedName>
</protein>
<reference evidence="6 7" key="1">
    <citation type="submission" date="2016-03" db="EMBL/GenBank/DDBJ databases">
        <title>Pediococcus and Lactobacillus from brewery environment - whole genome sequencing and assembly.</title>
        <authorList>
            <person name="Behr J."/>
            <person name="Geissler A.J."/>
            <person name="Vogel R.F."/>
        </authorList>
    </citation>
    <scope>NUCLEOTIDE SEQUENCE [LARGE SCALE GENOMIC DNA]</scope>
    <source>
        <strain evidence="6 7">TMW 1.1995</strain>
    </source>
</reference>
<dbReference type="NCBIfam" id="TIGR01575">
    <property type="entry name" value="rimI"/>
    <property type="match status" value="1"/>
</dbReference>
<accession>A0A1B2IZP1</accession>
<dbReference type="Gene3D" id="3.40.630.30">
    <property type="match status" value="1"/>
</dbReference>
<dbReference type="EMBL" id="CP014924">
    <property type="protein sequence ID" value="ANZ67479.1"/>
    <property type="molecule type" value="Genomic_DNA"/>
</dbReference>
<proteinExistence type="inferred from homology"/>
<evidence type="ECO:0000256" key="4">
    <source>
        <dbReference type="ARBA" id="ARBA00023315"/>
    </source>
</evidence>
<feature type="domain" description="N-acetyltransferase" evidence="5">
    <location>
        <begin position="5"/>
        <end position="154"/>
    </location>
</feature>
<dbReference type="GO" id="GO:0008080">
    <property type="term" value="F:N-acetyltransferase activity"/>
    <property type="evidence" value="ECO:0007669"/>
    <property type="project" value="InterPro"/>
</dbReference>
<name>A0A1B2IZP1_9LACO</name>
<gene>
    <name evidence="6" type="ORF">AYR63_10210</name>
</gene>
<keyword evidence="3" id="KW-0808">Transferase</keyword>
<evidence type="ECO:0000313" key="6">
    <source>
        <dbReference type="EMBL" id="ANZ67479.1"/>
    </source>
</evidence>
<keyword evidence="2" id="KW-0963">Cytoplasm</keyword>
<dbReference type="InterPro" id="IPR000182">
    <property type="entry name" value="GNAT_dom"/>
</dbReference>
<dbReference type="SUPFAM" id="SSF55729">
    <property type="entry name" value="Acyl-CoA N-acyltransferases (Nat)"/>
    <property type="match status" value="1"/>
</dbReference>
<dbReference type="PANTHER" id="PTHR43420:SF12">
    <property type="entry name" value="N-ACETYLTRANSFERASE DOMAIN-CONTAINING PROTEIN"/>
    <property type="match status" value="1"/>
</dbReference>
<dbReference type="InterPro" id="IPR050680">
    <property type="entry name" value="YpeA/RimI_acetyltransf"/>
</dbReference>
<dbReference type="InterPro" id="IPR016181">
    <property type="entry name" value="Acyl_CoA_acyltransferase"/>
</dbReference>
<comment type="similarity">
    <text evidence="1">Belongs to the acetyltransferase family. RimI subfamily.</text>
</comment>
<evidence type="ECO:0000256" key="2">
    <source>
        <dbReference type="ARBA" id="ARBA00022490"/>
    </source>
</evidence>
<organism evidence="6 7">
    <name type="scientific">Secundilactobacillus paracollinoides</name>
    <dbReference type="NCBI Taxonomy" id="240427"/>
    <lineage>
        <taxon>Bacteria</taxon>
        <taxon>Bacillati</taxon>
        <taxon>Bacillota</taxon>
        <taxon>Bacilli</taxon>
        <taxon>Lactobacillales</taxon>
        <taxon>Lactobacillaceae</taxon>
        <taxon>Secundilactobacillus</taxon>
    </lineage>
</organism>
<evidence type="ECO:0000256" key="3">
    <source>
        <dbReference type="ARBA" id="ARBA00022679"/>
    </source>
</evidence>